<evidence type="ECO:0000259" key="13">
    <source>
        <dbReference type="PROSITE" id="PS51093"/>
    </source>
</evidence>
<dbReference type="Gene3D" id="2.70.70.10">
    <property type="entry name" value="Glucose Permease (Domain IIA)"/>
    <property type="match status" value="1"/>
</dbReference>
<dbReference type="InterPro" id="IPR036878">
    <property type="entry name" value="Glu_permease_IIB"/>
</dbReference>
<feature type="domain" description="PTS EIIA type-1" evidence="13">
    <location>
        <begin position="552"/>
        <end position="656"/>
    </location>
</feature>
<dbReference type="InterPro" id="IPR050429">
    <property type="entry name" value="PTS_Glucose_EIICBA"/>
</dbReference>
<feature type="domain" description="PTS EIIC type-1" evidence="15">
    <location>
        <begin position="1"/>
        <end position="434"/>
    </location>
</feature>
<evidence type="ECO:0000256" key="12">
    <source>
        <dbReference type="SAM" id="Phobius"/>
    </source>
</evidence>
<evidence type="ECO:0000313" key="16">
    <source>
        <dbReference type="EMBL" id="ADL03858.1"/>
    </source>
</evidence>
<evidence type="ECO:0000259" key="15">
    <source>
        <dbReference type="PROSITE" id="PS51103"/>
    </source>
</evidence>
<feature type="transmembrane region" description="Helical" evidence="12">
    <location>
        <begin position="52"/>
        <end position="78"/>
    </location>
</feature>
<dbReference type="eggNOG" id="COG1263">
    <property type="taxonomic scope" value="Bacteria"/>
</dbReference>
<keyword evidence="5" id="KW-0808">Transferase</keyword>
<dbReference type="PROSITE" id="PS00371">
    <property type="entry name" value="PTS_EIIA_TYPE_1_HIS"/>
    <property type="match status" value="1"/>
</dbReference>
<dbReference type="SUPFAM" id="SSF51261">
    <property type="entry name" value="Duplicated hybrid motif"/>
    <property type="match status" value="1"/>
</dbReference>
<dbReference type="Proteomes" id="UP000001662">
    <property type="component" value="Chromosome"/>
</dbReference>
<dbReference type="GO" id="GO:0005886">
    <property type="term" value="C:plasma membrane"/>
    <property type="evidence" value="ECO:0007669"/>
    <property type="project" value="UniProtKB-SubCell"/>
</dbReference>
<feature type="transmembrane region" description="Helical" evidence="12">
    <location>
        <begin position="85"/>
        <end position="105"/>
    </location>
</feature>
<keyword evidence="7 12" id="KW-0812">Transmembrane</keyword>
<evidence type="ECO:0000256" key="6">
    <source>
        <dbReference type="ARBA" id="ARBA00022683"/>
    </source>
</evidence>
<keyword evidence="17" id="KW-1185">Reference proteome</keyword>
<dbReference type="EMBL" id="CP002109">
    <property type="protein sequence ID" value="ADL03858.1"/>
    <property type="molecule type" value="Genomic_DNA"/>
</dbReference>
<dbReference type="InterPro" id="IPR011055">
    <property type="entry name" value="Dup_hybrid_motif"/>
</dbReference>
<dbReference type="Pfam" id="PF00358">
    <property type="entry name" value="PTS_EIIA_1"/>
    <property type="match status" value="1"/>
</dbReference>
<dbReference type="KEGG" id="csh:Closa_1255"/>
<dbReference type="PROSITE" id="PS51098">
    <property type="entry name" value="PTS_EIIB_TYPE_1"/>
    <property type="match status" value="1"/>
</dbReference>
<feature type="transmembrane region" description="Helical" evidence="12">
    <location>
        <begin position="213"/>
        <end position="232"/>
    </location>
</feature>
<dbReference type="RefSeq" id="WP_013271953.1">
    <property type="nucleotide sequence ID" value="NC_014376.1"/>
</dbReference>
<dbReference type="Gene3D" id="3.30.1360.60">
    <property type="entry name" value="Glucose permease domain IIB"/>
    <property type="match status" value="1"/>
</dbReference>
<dbReference type="InterPro" id="IPR013013">
    <property type="entry name" value="PTS_EIIC_1"/>
</dbReference>
<evidence type="ECO:0000256" key="5">
    <source>
        <dbReference type="ARBA" id="ARBA00022679"/>
    </source>
</evidence>
<evidence type="ECO:0000256" key="7">
    <source>
        <dbReference type="ARBA" id="ARBA00022692"/>
    </source>
</evidence>
<dbReference type="NCBIfam" id="TIGR00826">
    <property type="entry name" value="EIIB_glc"/>
    <property type="match status" value="1"/>
</dbReference>
<dbReference type="InterPro" id="IPR018113">
    <property type="entry name" value="PTrfase_EIIB_Cys"/>
</dbReference>
<feature type="transmembrane region" description="Helical" evidence="12">
    <location>
        <begin position="372"/>
        <end position="394"/>
    </location>
</feature>
<dbReference type="PANTHER" id="PTHR30009:SF24">
    <property type="entry name" value="PTS SYSTEM, IIBC COMPONENT"/>
    <property type="match status" value="1"/>
</dbReference>
<dbReference type="PANTHER" id="PTHR30009">
    <property type="entry name" value="CYTOCHROME C-TYPE SYNTHESIS PROTEIN AND PTS TRANSMEMBRANE COMPONENT"/>
    <property type="match status" value="1"/>
</dbReference>
<dbReference type="STRING" id="610130.Closa_1255"/>
<dbReference type="NCBIfam" id="TIGR00830">
    <property type="entry name" value="PTBA"/>
    <property type="match status" value="1"/>
</dbReference>
<comment type="subcellular location">
    <subcellularLocation>
        <location evidence="1">Cell membrane</location>
        <topology evidence="1">Multi-pass membrane protein</topology>
    </subcellularLocation>
</comment>
<evidence type="ECO:0000256" key="3">
    <source>
        <dbReference type="ARBA" id="ARBA00022475"/>
    </source>
</evidence>
<keyword evidence="10 12" id="KW-0472">Membrane</keyword>
<dbReference type="Pfam" id="PF00367">
    <property type="entry name" value="PTS_EIIB"/>
    <property type="match status" value="1"/>
</dbReference>
<evidence type="ECO:0000256" key="11">
    <source>
        <dbReference type="PROSITE-ProRule" id="PRU00421"/>
    </source>
</evidence>
<feature type="transmembrane region" description="Helical" evidence="12">
    <location>
        <begin position="400"/>
        <end position="418"/>
    </location>
</feature>
<dbReference type="GO" id="GO:0090563">
    <property type="term" value="F:protein-phosphocysteine-sugar phosphotransferase activity"/>
    <property type="evidence" value="ECO:0007669"/>
    <property type="project" value="TreeGrafter"/>
</dbReference>
<keyword evidence="2" id="KW-0813">Transport</keyword>
<dbReference type="InterPro" id="IPR003352">
    <property type="entry name" value="PTS_EIIC"/>
</dbReference>
<dbReference type="eggNOG" id="COG2190">
    <property type="taxonomic scope" value="Bacteria"/>
</dbReference>
<evidence type="ECO:0000256" key="1">
    <source>
        <dbReference type="ARBA" id="ARBA00004651"/>
    </source>
</evidence>
<feature type="active site" description="Phosphocysteine intermediate; for EIIB activity" evidence="11">
    <location>
        <position position="469"/>
    </location>
</feature>
<dbReference type="HOGENOM" id="CLU_012312_1_1_9"/>
<keyword evidence="9 12" id="KW-1133">Transmembrane helix</keyword>
<organism evidence="16 17">
    <name type="scientific">Lacrimispora saccharolytica (strain ATCC 35040 / DSM 2544 / NRCC 2533 / WM1)</name>
    <name type="common">Clostridium saccharolyticum</name>
    <dbReference type="NCBI Taxonomy" id="610130"/>
    <lineage>
        <taxon>Bacteria</taxon>
        <taxon>Bacillati</taxon>
        <taxon>Bacillota</taxon>
        <taxon>Clostridia</taxon>
        <taxon>Lachnospirales</taxon>
        <taxon>Lachnospiraceae</taxon>
        <taxon>Lacrimispora</taxon>
    </lineage>
</organism>
<evidence type="ECO:0000256" key="2">
    <source>
        <dbReference type="ARBA" id="ARBA00022448"/>
    </source>
</evidence>
<keyword evidence="4" id="KW-0762">Sugar transport</keyword>
<feature type="domain" description="PTS EIIB type-1" evidence="14">
    <location>
        <begin position="447"/>
        <end position="529"/>
    </location>
</feature>
<dbReference type="GO" id="GO:0016301">
    <property type="term" value="F:kinase activity"/>
    <property type="evidence" value="ECO:0007669"/>
    <property type="project" value="UniProtKB-KW"/>
</dbReference>
<dbReference type="PaxDb" id="610130-Closa_1255"/>
<dbReference type="CDD" id="cd00212">
    <property type="entry name" value="PTS_IIB_glc"/>
    <property type="match status" value="1"/>
</dbReference>
<proteinExistence type="predicted"/>
<feature type="transmembrane region" description="Helical" evidence="12">
    <location>
        <begin position="184"/>
        <end position="207"/>
    </location>
</feature>
<feature type="transmembrane region" description="Helical" evidence="12">
    <location>
        <begin position="324"/>
        <end position="340"/>
    </location>
</feature>
<evidence type="ECO:0000313" key="17">
    <source>
        <dbReference type="Proteomes" id="UP000001662"/>
    </source>
</evidence>
<dbReference type="GO" id="GO:0008982">
    <property type="term" value="F:protein-N(PI)-phosphohistidine-sugar phosphotransferase activity"/>
    <property type="evidence" value="ECO:0007669"/>
    <property type="project" value="InterPro"/>
</dbReference>
<dbReference type="GO" id="GO:0009401">
    <property type="term" value="P:phosphoenolpyruvate-dependent sugar phosphotransferase system"/>
    <property type="evidence" value="ECO:0007669"/>
    <property type="project" value="UniProtKB-KW"/>
</dbReference>
<keyword evidence="3" id="KW-1003">Cell membrane</keyword>
<name>D9R8A6_LACSW</name>
<dbReference type="FunFam" id="2.70.70.10:FF:000001">
    <property type="entry name" value="PTS system glucose-specific IIA component"/>
    <property type="match status" value="1"/>
</dbReference>
<keyword evidence="8" id="KW-0418">Kinase</keyword>
<evidence type="ECO:0000256" key="4">
    <source>
        <dbReference type="ARBA" id="ARBA00022597"/>
    </source>
</evidence>
<dbReference type="InterPro" id="IPR001127">
    <property type="entry name" value="PTS_EIIA_1_perm"/>
</dbReference>
<feature type="transmembrane region" description="Helical" evidence="12">
    <location>
        <begin position="12"/>
        <end position="32"/>
    </location>
</feature>
<gene>
    <name evidence="16" type="ordered locus">Closa_1255</name>
</gene>
<dbReference type="OrthoDB" id="9764327at2"/>
<protein>
    <submittedName>
        <fullName evidence="16">PTS system, glucose subfamily, IIA subunit</fullName>
    </submittedName>
</protein>
<dbReference type="InterPro" id="IPR001996">
    <property type="entry name" value="PTS_IIB_1"/>
</dbReference>
<keyword evidence="6" id="KW-0598">Phosphotransferase system</keyword>
<evidence type="ECO:0000259" key="14">
    <source>
        <dbReference type="PROSITE" id="PS51098"/>
    </source>
</evidence>
<dbReference type="Pfam" id="PF02378">
    <property type="entry name" value="PTS_EIIC"/>
    <property type="match status" value="1"/>
</dbReference>
<evidence type="ECO:0000256" key="9">
    <source>
        <dbReference type="ARBA" id="ARBA00022989"/>
    </source>
</evidence>
<accession>D9R8A6</accession>
<reference evidence="16" key="1">
    <citation type="submission" date="2010-07" db="EMBL/GenBank/DDBJ databases">
        <title>Complete sequence of Clostridium saccharolyticum WM1.</title>
        <authorList>
            <consortium name="US DOE Joint Genome Institute"/>
            <person name="Lucas S."/>
            <person name="Copeland A."/>
            <person name="Lapidus A."/>
            <person name="Cheng J.-F."/>
            <person name="Bruce D."/>
            <person name="Goodwin L."/>
            <person name="Pitluck S."/>
            <person name="Chertkov O."/>
            <person name="Detter J.C."/>
            <person name="Han C."/>
            <person name="Tapia R."/>
            <person name="Land M."/>
            <person name="Hauser L."/>
            <person name="Chang Y.-J."/>
            <person name="Jeffries C."/>
            <person name="Kyrpides N."/>
            <person name="Ivanova N."/>
            <person name="Mikhailova N."/>
            <person name="Mouttaki H."/>
            <person name="Lin L."/>
            <person name="Zhou J."/>
            <person name="Hemme C.L."/>
            <person name="Woyke T."/>
        </authorList>
    </citation>
    <scope>NUCLEOTIDE SEQUENCE [LARGE SCALE GENOMIC DNA]</scope>
    <source>
        <strain evidence="16">WM1</strain>
    </source>
</reference>
<feature type="transmembrane region" description="Helical" evidence="12">
    <location>
        <begin position="144"/>
        <end position="163"/>
    </location>
</feature>
<dbReference type="PROSITE" id="PS51103">
    <property type="entry name" value="PTS_EIIC_TYPE_1"/>
    <property type="match status" value="1"/>
</dbReference>
<dbReference type="PROSITE" id="PS51093">
    <property type="entry name" value="PTS_EIIA_TYPE_1"/>
    <property type="match status" value="1"/>
</dbReference>
<dbReference type="AlphaFoldDB" id="D9R8A6"/>
<evidence type="ECO:0000256" key="10">
    <source>
        <dbReference type="ARBA" id="ARBA00023136"/>
    </source>
</evidence>
<dbReference type="SUPFAM" id="SSF55604">
    <property type="entry name" value="Glucose permease domain IIB"/>
    <property type="match status" value="1"/>
</dbReference>
<evidence type="ECO:0000256" key="8">
    <source>
        <dbReference type="ARBA" id="ARBA00022777"/>
    </source>
</evidence>
<sequence length="680" mass="73938">MKIFIQKLGKSLMAPLSIIVAAGLLLGIASTLKNPLIFGNTLSGIPAISGFIGLVNSLVGQMFGLLPILFCISVAIGMARDDKEISAFSAIIGFVLFHVTIQYFLSLKGITGETVSVDYLTANGSTQEAAVKVNSMYETTFGIFTYRMSVFGGIITGIWTAAIHNRFHRTQLPTALSFFSGKRFVPIMITVTIPILSVVMFIVWPLFSTCINAMGSVIQGSGAFGTFIYGFLERLLIPTGLHHILNQLVRFTPIGGTAVIDGEQVSGALTIFNTLLMNPDPDLGTMRQATRFLTQGTHPFMVFGLPAACYAMYKTALPKNKDKVKGVLFAAALTSFLTGITEPIEFSFIFISPILFIFHAFMAGLSFLINTLLGVMIGNAGGGLIDLTIFGILRGTETKWYLNVLVGIVYAIIYYHVFKFAILKFNIKTPGREDENELEEAEEIIAGELGNAVMEALGGKNNIKEIDNCISRLRLVLNNTKLADEKKLKATGSLGVIKIDEHNIQVVYGTKVEKVAFELKKSYRSGTTESQGREEFLSPMTGKLIAMEDVPDPAFSSKAMGDGFAVEMKEGIVAAPVSGELVSVFPTGHAYGIRTNYGMEVLIHIGIDTVELQGKGFDIRVKQGDHVKQGDILACVDLEYVKKQGKAMISPVVFTTGENVNVKKTGKQIKLLENDFIDIL</sequence>